<organism evidence="7 8">
    <name type="scientific">Ancylostoma caninum</name>
    <name type="common">Dog hookworm</name>
    <dbReference type="NCBI Taxonomy" id="29170"/>
    <lineage>
        <taxon>Eukaryota</taxon>
        <taxon>Metazoa</taxon>
        <taxon>Ecdysozoa</taxon>
        <taxon>Nematoda</taxon>
        <taxon>Chromadorea</taxon>
        <taxon>Rhabditida</taxon>
        <taxon>Rhabditina</taxon>
        <taxon>Rhabditomorpha</taxon>
        <taxon>Strongyloidea</taxon>
        <taxon>Ancylostomatidae</taxon>
        <taxon>Ancylostomatinae</taxon>
        <taxon>Ancylostoma</taxon>
    </lineage>
</organism>
<dbReference type="GO" id="GO:0005634">
    <property type="term" value="C:nucleus"/>
    <property type="evidence" value="ECO:0007669"/>
    <property type="project" value="UniProtKB-SubCell"/>
</dbReference>
<dbReference type="PANTHER" id="PTHR46481">
    <property type="entry name" value="ZINC FINGER BED DOMAIN-CONTAINING PROTEIN 4"/>
    <property type="match status" value="1"/>
</dbReference>
<dbReference type="SUPFAM" id="SSF53098">
    <property type="entry name" value="Ribonuclease H-like"/>
    <property type="match status" value="1"/>
</dbReference>
<name>A0A368GSL4_ANCCA</name>
<keyword evidence="8" id="KW-1185">Reference proteome</keyword>
<keyword evidence="5" id="KW-0539">Nucleus</keyword>
<evidence type="ECO:0000256" key="3">
    <source>
        <dbReference type="ARBA" id="ARBA00022771"/>
    </source>
</evidence>
<comment type="caution">
    <text evidence="7">The sequence shown here is derived from an EMBL/GenBank/DDBJ whole genome shotgun (WGS) entry which is preliminary data.</text>
</comment>
<dbReference type="OrthoDB" id="10023994at2759"/>
<gene>
    <name evidence="7" type="ORF">ANCCAN_06516</name>
</gene>
<evidence type="ECO:0000256" key="4">
    <source>
        <dbReference type="ARBA" id="ARBA00022833"/>
    </source>
</evidence>
<sequence>MSTMEGLVKEIDEEHGRLVTDANAKVAITADCWSSQNLSCSLLGMTAHVLSPNFADRENIVLDCIPLDGSRFLENHSLPIKIPFRDCPTRWGSTFTMICDILDSLPAFGELLTTLKMDPFEEEEARFLRAMKTFLEPFSHMTKQVCSQRATCSMHIAELRKRTQGGKMFGEALLAKATSYFKPWFDDEFLQTAALCDPRFAFLETVLTLEEWRATVDRMVNRAVHNWEDPAADEGEDSPAAEDNMRVIKTETVSKTPHAWDVLLEDEEAVASPGPSTREDEIRIEIQQYSMLLKKPGAPLQFDSNPIEWWRTHKGKFPLMASQVPAYLVAPPSSADCERLFSTASLLYGNKRRGRLSSKTARTLLLVKVHSDAKIARKSRSWTALEAKRYGYPENIEDIFCSSSDEEACSVTEDDSIIEEDEF</sequence>
<evidence type="ECO:0000256" key="5">
    <source>
        <dbReference type="ARBA" id="ARBA00023242"/>
    </source>
</evidence>
<dbReference type="InterPro" id="IPR052035">
    <property type="entry name" value="ZnF_BED_domain_contain"/>
</dbReference>
<accession>A0A368GSL4</accession>
<keyword evidence="3" id="KW-0863">Zinc-finger</keyword>
<evidence type="ECO:0000313" key="7">
    <source>
        <dbReference type="EMBL" id="RCN47382.1"/>
    </source>
</evidence>
<evidence type="ECO:0000313" key="8">
    <source>
        <dbReference type="Proteomes" id="UP000252519"/>
    </source>
</evidence>
<comment type="subcellular location">
    <subcellularLocation>
        <location evidence="1">Nucleus</location>
    </subcellularLocation>
</comment>
<evidence type="ECO:0000259" key="6">
    <source>
        <dbReference type="Pfam" id="PF05699"/>
    </source>
</evidence>
<dbReference type="AlphaFoldDB" id="A0A368GSL4"/>
<proteinExistence type="predicted"/>
<dbReference type="Proteomes" id="UP000252519">
    <property type="component" value="Unassembled WGS sequence"/>
</dbReference>
<dbReference type="EMBL" id="JOJR01000063">
    <property type="protein sequence ID" value="RCN47382.1"/>
    <property type="molecule type" value="Genomic_DNA"/>
</dbReference>
<dbReference type="InterPro" id="IPR008906">
    <property type="entry name" value="HATC_C_dom"/>
</dbReference>
<evidence type="ECO:0000256" key="2">
    <source>
        <dbReference type="ARBA" id="ARBA00022723"/>
    </source>
</evidence>
<protein>
    <submittedName>
        <fullName evidence="7">Dimerization domain protein, hAT family</fullName>
    </submittedName>
</protein>
<dbReference type="GO" id="GO:0046983">
    <property type="term" value="F:protein dimerization activity"/>
    <property type="evidence" value="ECO:0007669"/>
    <property type="project" value="InterPro"/>
</dbReference>
<reference evidence="7 8" key="1">
    <citation type="submission" date="2014-10" db="EMBL/GenBank/DDBJ databases">
        <title>Draft genome of the hookworm Ancylostoma caninum.</title>
        <authorList>
            <person name="Mitreva M."/>
        </authorList>
    </citation>
    <scope>NUCLEOTIDE SEQUENCE [LARGE SCALE GENOMIC DNA]</scope>
    <source>
        <strain evidence="7 8">Baltimore</strain>
    </source>
</reference>
<dbReference type="InterPro" id="IPR012337">
    <property type="entry name" value="RNaseH-like_sf"/>
</dbReference>
<dbReference type="Pfam" id="PF05699">
    <property type="entry name" value="Dimer_Tnp_hAT"/>
    <property type="match status" value="1"/>
</dbReference>
<evidence type="ECO:0000256" key="1">
    <source>
        <dbReference type="ARBA" id="ARBA00004123"/>
    </source>
</evidence>
<dbReference type="PANTHER" id="PTHR46481:SF10">
    <property type="entry name" value="ZINC FINGER BED DOMAIN-CONTAINING PROTEIN 39"/>
    <property type="match status" value="1"/>
</dbReference>
<keyword evidence="2" id="KW-0479">Metal-binding</keyword>
<dbReference type="GO" id="GO:0008270">
    <property type="term" value="F:zinc ion binding"/>
    <property type="evidence" value="ECO:0007669"/>
    <property type="project" value="UniProtKB-KW"/>
</dbReference>
<feature type="domain" description="HAT C-terminal dimerisation" evidence="6">
    <location>
        <begin position="300"/>
        <end position="366"/>
    </location>
</feature>
<keyword evidence="4" id="KW-0862">Zinc</keyword>